<feature type="domain" description="F420-non-reducing hydrogenase iron-sulfur subunit D" evidence="5">
    <location>
        <begin position="21"/>
        <end position="143"/>
    </location>
</feature>
<evidence type="ECO:0000313" key="6">
    <source>
        <dbReference type="EMBL" id="GAI47518.1"/>
    </source>
</evidence>
<name>X1NV92_9ZZZZ</name>
<protein>
    <recommendedName>
        <fullName evidence="5">F420-non-reducing hydrogenase iron-sulfur subunit D domain-containing protein</fullName>
    </recommendedName>
</protein>
<dbReference type="AlphaFoldDB" id="X1NV92"/>
<dbReference type="GO" id="GO:0016491">
    <property type="term" value="F:oxidoreductase activity"/>
    <property type="evidence" value="ECO:0007669"/>
    <property type="project" value="UniProtKB-KW"/>
</dbReference>
<keyword evidence="3" id="KW-0408">Iron</keyword>
<evidence type="ECO:0000256" key="2">
    <source>
        <dbReference type="ARBA" id="ARBA00023002"/>
    </source>
</evidence>
<keyword evidence="2" id="KW-0560">Oxidoreductase</keyword>
<proteinExistence type="predicted"/>
<accession>X1NV92</accession>
<evidence type="ECO:0000256" key="1">
    <source>
        <dbReference type="ARBA" id="ARBA00022723"/>
    </source>
</evidence>
<organism evidence="6">
    <name type="scientific">marine sediment metagenome</name>
    <dbReference type="NCBI Taxonomy" id="412755"/>
    <lineage>
        <taxon>unclassified sequences</taxon>
        <taxon>metagenomes</taxon>
        <taxon>ecological metagenomes</taxon>
    </lineage>
</organism>
<reference evidence="6" key="1">
    <citation type="journal article" date="2014" name="Front. Microbiol.">
        <title>High frequency of phylogenetically diverse reductive dehalogenase-homologous genes in deep subseafloor sedimentary metagenomes.</title>
        <authorList>
            <person name="Kawai M."/>
            <person name="Futagami T."/>
            <person name="Toyoda A."/>
            <person name="Takaki Y."/>
            <person name="Nishi S."/>
            <person name="Hori S."/>
            <person name="Arai W."/>
            <person name="Tsubouchi T."/>
            <person name="Morono Y."/>
            <person name="Uchiyama I."/>
            <person name="Ito T."/>
            <person name="Fujiyama A."/>
            <person name="Inagaki F."/>
            <person name="Takami H."/>
        </authorList>
    </citation>
    <scope>NUCLEOTIDE SEQUENCE</scope>
    <source>
        <strain evidence="6">Expedition CK06-06</strain>
    </source>
</reference>
<keyword evidence="1" id="KW-0479">Metal-binding</keyword>
<dbReference type="GO" id="GO:0051536">
    <property type="term" value="F:iron-sulfur cluster binding"/>
    <property type="evidence" value="ECO:0007669"/>
    <property type="project" value="UniProtKB-KW"/>
</dbReference>
<evidence type="ECO:0000259" key="5">
    <source>
        <dbReference type="Pfam" id="PF02662"/>
    </source>
</evidence>
<gene>
    <name evidence="6" type="ORF">S06H3_59154</name>
</gene>
<dbReference type="EMBL" id="BARV01038388">
    <property type="protein sequence ID" value="GAI47518.1"/>
    <property type="molecule type" value="Genomic_DNA"/>
</dbReference>
<comment type="caution">
    <text evidence="6">The sequence shown here is derived from an EMBL/GenBank/DDBJ whole genome shotgun (WGS) entry which is preliminary data.</text>
</comment>
<keyword evidence="4" id="KW-0411">Iron-sulfur</keyword>
<sequence length="154" mass="17104">HSSQAMNYAQGVRMEEFEPKIIGFFCNWCSYTGADLAGISRTKYPPNVRIIRLMCSGRVDERLISKAFTAGADGVLVCGCHPGDCHYQKGNLSARRRVTGLKPFLEAIGIGGDRLRLEWISASEGPKVAETVKSFTQTIRELGPSPFNRRQNEH</sequence>
<evidence type="ECO:0000256" key="3">
    <source>
        <dbReference type="ARBA" id="ARBA00023004"/>
    </source>
</evidence>
<dbReference type="GO" id="GO:0046872">
    <property type="term" value="F:metal ion binding"/>
    <property type="evidence" value="ECO:0007669"/>
    <property type="project" value="UniProtKB-KW"/>
</dbReference>
<feature type="non-terminal residue" evidence="6">
    <location>
        <position position="1"/>
    </location>
</feature>
<dbReference type="Pfam" id="PF02662">
    <property type="entry name" value="FlpD"/>
    <property type="match status" value="1"/>
</dbReference>
<dbReference type="InterPro" id="IPR003813">
    <property type="entry name" value="MvhD/FlpD"/>
</dbReference>
<evidence type="ECO:0000256" key="4">
    <source>
        <dbReference type="ARBA" id="ARBA00023014"/>
    </source>
</evidence>